<dbReference type="EMBL" id="JAULBC010000001">
    <property type="protein sequence ID" value="MEX6686862.1"/>
    <property type="molecule type" value="Genomic_DNA"/>
</dbReference>
<sequence>MAKDTLPTIITTGVPDLESSIQLNAIGKRYGVKFHSFGCVVSKVTMDSIRNLNNTTRALLIKRFSNNWEKDLQQAYDTTIKIRSMAAEVIRTTFPNDDKDYYYLVTSGAGKIFFVQAYKDDSITEKPLLIIHYRMTFFFDRKSPIEVKETRENLQS</sequence>
<name>A0ABV3ZAH3_9BACT</name>
<comment type="caution">
    <text evidence="1">The sequence shown here is derived from an EMBL/GenBank/DDBJ whole genome shotgun (WGS) entry which is preliminary data.</text>
</comment>
<reference evidence="1 2" key="1">
    <citation type="submission" date="2023-07" db="EMBL/GenBank/DDBJ databases">
        <authorList>
            <person name="Lian W.-H."/>
        </authorList>
    </citation>
    <scope>NUCLEOTIDE SEQUENCE [LARGE SCALE GENOMIC DNA]</scope>
    <source>
        <strain evidence="1 2">SYSU DXS3180</strain>
    </source>
</reference>
<evidence type="ECO:0000313" key="2">
    <source>
        <dbReference type="Proteomes" id="UP001560573"/>
    </source>
</evidence>
<organism evidence="1 2">
    <name type="scientific">Danxiaibacter flavus</name>
    <dbReference type="NCBI Taxonomy" id="3049108"/>
    <lineage>
        <taxon>Bacteria</taxon>
        <taxon>Pseudomonadati</taxon>
        <taxon>Bacteroidota</taxon>
        <taxon>Chitinophagia</taxon>
        <taxon>Chitinophagales</taxon>
        <taxon>Chitinophagaceae</taxon>
        <taxon>Danxiaibacter</taxon>
    </lineage>
</organism>
<proteinExistence type="predicted"/>
<keyword evidence="2" id="KW-1185">Reference proteome</keyword>
<dbReference type="Proteomes" id="UP001560573">
    <property type="component" value="Unassembled WGS sequence"/>
</dbReference>
<gene>
    <name evidence="1" type="ORF">QTN47_05120</name>
</gene>
<protein>
    <submittedName>
        <fullName evidence="1">Uncharacterized protein</fullName>
    </submittedName>
</protein>
<evidence type="ECO:0000313" key="1">
    <source>
        <dbReference type="EMBL" id="MEX6686862.1"/>
    </source>
</evidence>
<dbReference type="RefSeq" id="WP_369328259.1">
    <property type="nucleotide sequence ID" value="NZ_JAULBC010000001.1"/>
</dbReference>
<accession>A0ABV3ZAH3</accession>